<accession>A0A061GQP6</accession>
<proteinExistence type="predicted"/>
<dbReference type="InParanoid" id="A0A061GQP6"/>
<dbReference type="AlphaFoldDB" id="A0A061GQP6"/>
<name>A0A061GQP6_THECC</name>
<dbReference type="EMBL" id="CM001887">
    <property type="protein sequence ID" value="EOY31698.1"/>
    <property type="molecule type" value="Genomic_DNA"/>
</dbReference>
<gene>
    <name evidence="1" type="ORF">TCM_038762</name>
</gene>
<organism evidence="1 2">
    <name type="scientific">Theobroma cacao</name>
    <name type="common">Cacao</name>
    <name type="synonym">Cocoa</name>
    <dbReference type="NCBI Taxonomy" id="3641"/>
    <lineage>
        <taxon>Eukaryota</taxon>
        <taxon>Viridiplantae</taxon>
        <taxon>Streptophyta</taxon>
        <taxon>Embryophyta</taxon>
        <taxon>Tracheophyta</taxon>
        <taxon>Spermatophyta</taxon>
        <taxon>Magnoliopsida</taxon>
        <taxon>eudicotyledons</taxon>
        <taxon>Gunneridae</taxon>
        <taxon>Pentapetalae</taxon>
        <taxon>rosids</taxon>
        <taxon>malvids</taxon>
        <taxon>Malvales</taxon>
        <taxon>Malvaceae</taxon>
        <taxon>Byttnerioideae</taxon>
        <taxon>Theobroma</taxon>
    </lineage>
</organism>
<dbReference type="HOGENOM" id="CLU_1362529_0_0_1"/>
<keyword evidence="2" id="KW-1185">Reference proteome</keyword>
<dbReference type="Gramene" id="EOY31698">
    <property type="protein sequence ID" value="EOY31698"/>
    <property type="gene ID" value="TCM_038762"/>
</dbReference>
<sequence length="201" mass="21696">MSANIVRLPWHVGSGGARLPEAVTVLGFSATVSLPLSPLEKSPSNYAASLLSSFKFSGSQGCGKLFLASMRVVILRTNAYNARSGAINNCLIHKEGPSNRLGDHHQRRLFIQMSPQSRKGDSDRNDFLKDLGDNGAMPWFVSLVARHEQMAAVVVLMRVEHGCLPTALGVIRGPSVVVVANLAAGRRPNHGWKSMEGIRLS</sequence>
<protein>
    <submittedName>
        <fullName evidence="1">Uncharacterized protein</fullName>
    </submittedName>
</protein>
<dbReference type="Proteomes" id="UP000026915">
    <property type="component" value="Chromosome 9"/>
</dbReference>
<evidence type="ECO:0000313" key="2">
    <source>
        <dbReference type="Proteomes" id="UP000026915"/>
    </source>
</evidence>
<evidence type="ECO:0000313" key="1">
    <source>
        <dbReference type="EMBL" id="EOY31698.1"/>
    </source>
</evidence>
<reference evidence="1 2" key="1">
    <citation type="journal article" date="2013" name="Genome Biol.">
        <title>The genome sequence of the most widely cultivated cacao type and its use to identify candidate genes regulating pod color.</title>
        <authorList>
            <person name="Motamayor J.C."/>
            <person name="Mockaitis K."/>
            <person name="Schmutz J."/>
            <person name="Haiminen N."/>
            <person name="Iii D.L."/>
            <person name="Cornejo O."/>
            <person name="Findley S.D."/>
            <person name="Zheng P."/>
            <person name="Utro F."/>
            <person name="Royaert S."/>
            <person name="Saski C."/>
            <person name="Jenkins J."/>
            <person name="Podicheti R."/>
            <person name="Zhao M."/>
            <person name="Scheffler B.E."/>
            <person name="Stack J.C."/>
            <person name="Feltus F.A."/>
            <person name="Mustiga G.M."/>
            <person name="Amores F."/>
            <person name="Phillips W."/>
            <person name="Marelli J.P."/>
            <person name="May G.D."/>
            <person name="Shapiro H."/>
            <person name="Ma J."/>
            <person name="Bustamante C.D."/>
            <person name="Schnell R.J."/>
            <person name="Main D."/>
            <person name="Gilbert D."/>
            <person name="Parida L."/>
            <person name="Kuhn D.N."/>
        </authorList>
    </citation>
    <scope>NUCLEOTIDE SEQUENCE [LARGE SCALE GENOMIC DNA]</scope>
    <source>
        <strain evidence="2">cv. Matina 1-6</strain>
    </source>
</reference>